<accession>A0A7T5R0A6</accession>
<dbReference type="EMBL" id="CP066681">
    <property type="protein sequence ID" value="QQG35174.1"/>
    <property type="molecule type" value="Genomic_DNA"/>
</dbReference>
<evidence type="ECO:0000313" key="2">
    <source>
        <dbReference type="Proteomes" id="UP000595362"/>
    </source>
</evidence>
<name>A0A7T5R0A6_9BACT</name>
<sequence>MPFFCENRIIFSQSAPISETILGRINGNRLKKLAHPDDDSSNGLLEELEVWNAELTRLNSPSLRPVGEAKL</sequence>
<evidence type="ECO:0000313" key="1">
    <source>
        <dbReference type="EMBL" id="QQG35174.1"/>
    </source>
</evidence>
<gene>
    <name evidence="1" type="ORF">HYS17_06270</name>
</gene>
<protein>
    <submittedName>
        <fullName evidence="1">Uncharacterized protein</fullName>
    </submittedName>
</protein>
<reference evidence="1 2" key="1">
    <citation type="submission" date="2020-07" db="EMBL/GenBank/DDBJ databases">
        <title>Huge and variable diversity of episymbiotic CPR bacteria and DPANN archaea in groundwater ecosystems.</title>
        <authorList>
            <person name="He C.Y."/>
            <person name="Keren R."/>
            <person name="Whittaker M."/>
            <person name="Farag I.F."/>
            <person name="Doudna J."/>
            <person name="Cate J.H.D."/>
            <person name="Banfield J.F."/>
        </authorList>
    </citation>
    <scope>NUCLEOTIDE SEQUENCE [LARGE SCALE GENOMIC DNA]</scope>
    <source>
        <strain evidence="1">NC_groundwater_70_Ag_B-0.1um_54_66</strain>
    </source>
</reference>
<organism evidence="1 2">
    <name type="scientific">Micavibrio aeruginosavorus</name>
    <dbReference type="NCBI Taxonomy" id="349221"/>
    <lineage>
        <taxon>Bacteria</taxon>
        <taxon>Pseudomonadati</taxon>
        <taxon>Bdellovibrionota</taxon>
        <taxon>Bdellovibrionia</taxon>
        <taxon>Bdellovibrionales</taxon>
        <taxon>Pseudobdellovibrionaceae</taxon>
        <taxon>Micavibrio</taxon>
    </lineage>
</organism>
<dbReference type="Proteomes" id="UP000595362">
    <property type="component" value="Chromosome"/>
</dbReference>
<dbReference type="AlphaFoldDB" id="A0A7T5R0A6"/>
<proteinExistence type="predicted"/>